<protein>
    <recommendedName>
        <fullName evidence="3">Oxygen-regulated invasion protein OrgB</fullName>
    </recommendedName>
</protein>
<evidence type="ECO:0008006" key="3">
    <source>
        <dbReference type="Google" id="ProtNLM"/>
    </source>
</evidence>
<name>A0A2S9H1Q2_9BURK</name>
<dbReference type="RefSeq" id="WP_105531158.1">
    <property type="nucleotide sequence ID" value="NZ_PUGF01000005.1"/>
</dbReference>
<sequence length="240" mass="26352">MPKIIQTLCNVVPDEGVLVRSAYLRNNIKASALVAEARRRARSLVMQADDEAARSYREAKSEGYAAGILLAADALAGYLAGHAALAVQLQVQLQQQVGTLLERSVSNSDVVMAAFEECLSEQDLSAVHGLDLLLPDSMRARHQDLIERLQKHVHGQVNIEYQNDARFLLRLGDHVAEFAPDDFIARAGVRAMRNLSSIHAASSELSDQCRQRLAMLFSSSSESDRASGDQVERIFSEVHA</sequence>
<dbReference type="AlphaFoldDB" id="A0A2S9H1Q2"/>
<accession>A0A2S9H1Q2</accession>
<dbReference type="EMBL" id="PUGF01000005">
    <property type="protein sequence ID" value="PRC93880.1"/>
    <property type="molecule type" value="Genomic_DNA"/>
</dbReference>
<keyword evidence="2" id="KW-1185">Reference proteome</keyword>
<dbReference type="OrthoDB" id="8777523at2"/>
<organism evidence="1 2">
    <name type="scientific">Solimicrobium silvestre</name>
    <dbReference type="NCBI Taxonomy" id="2099400"/>
    <lineage>
        <taxon>Bacteria</taxon>
        <taxon>Pseudomonadati</taxon>
        <taxon>Pseudomonadota</taxon>
        <taxon>Betaproteobacteria</taxon>
        <taxon>Burkholderiales</taxon>
        <taxon>Oxalobacteraceae</taxon>
        <taxon>Solimicrobium</taxon>
    </lineage>
</organism>
<comment type="caution">
    <text evidence="1">The sequence shown here is derived from an EMBL/GenBank/DDBJ whole genome shotgun (WGS) entry which is preliminary data.</text>
</comment>
<evidence type="ECO:0000313" key="1">
    <source>
        <dbReference type="EMBL" id="PRC93880.1"/>
    </source>
</evidence>
<evidence type="ECO:0000313" key="2">
    <source>
        <dbReference type="Proteomes" id="UP000237839"/>
    </source>
</evidence>
<reference evidence="1 2" key="1">
    <citation type="submission" date="2018-02" db="EMBL/GenBank/DDBJ databases">
        <title>Solimicrobium silvestre gen. nov., sp. nov., isolated from alpine forest soil.</title>
        <authorList>
            <person name="Margesin R."/>
            <person name="Albuquerque L."/>
            <person name="Zhang D.-C."/>
            <person name="Froufe H.J.C."/>
            <person name="Severino R."/>
            <person name="Roxo I."/>
            <person name="Egas C."/>
            <person name="Da Costa M.S."/>
        </authorList>
    </citation>
    <scope>NUCLEOTIDE SEQUENCE [LARGE SCALE GENOMIC DNA]</scope>
    <source>
        <strain evidence="1 2">S20-91</strain>
    </source>
</reference>
<proteinExistence type="predicted"/>
<dbReference type="Proteomes" id="UP000237839">
    <property type="component" value="Unassembled WGS sequence"/>
</dbReference>
<gene>
    <name evidence="1" type="ORF">S2091_1489</name>
</gene>